<dbReference type="InterPro" id="IPR013096">
    <property type="entry name" value="Cupin_2"/>
</dbReference>
<dbReference type="Pfam" id="PF07883">
    <property type="entry name" value="Cupin_2"/>
    <property type="match status" value="1"/>
</dbReference>
<sequence length="118" mass="13009">MKFYRFDVGTAKPITNGGSNFTIQPFVRSGGRYQTALMTLGKNGVIGYHQAAVPQLLVVLAGSGTVCNEEKRHVPVREGSAVFWDKGEWHETRSEKGMTALVIEGEDLTEDDILLETH</sequence>
<gene>
    <name evidence="2" type="ORF">ACFQQH_14110</name>
</gene>
<dbReference type="InterPro" id="IPR014710">
    <property type="entry name" value="RmlC-like_jellyroll"/>
</dbReference>
<feature type="domain" description="Cupin type-2" evidence="1">
    <location>
        <begin position="37"/>
        <end position="100"/>
    </location>
</feature>
<dbReference type="InterPro" id="IPR011051">
    <property type="entry name" value="RmlC_Cupin_sf"/>
</dbReference>
<evidence type="ECO:0000259" key="1">
    <source>
        <dbReference type="Pfam" id="PF07883"/>
    </source>
</evidence>
<dbReference type="Gene3D" id="2.60.120.10">
    <property type="entry name" value="Jelly Rolls"/>
    <property type="match status" value="1"/>
</dbReference>
<dbReference type="EMBL" id="JBHTCT010000036">
    <property type="protein sequence ID" value="MFC7366256.1"/>
    <property type="molecule type" value="Genomic_DNA"/>
</dbReference>
<keyword evidence="3" id="KW-1185">Reference proteome</keyword>
<dbReference type="SUPFAM" id="SSF51182">
    <property type="entry name" value="RmlC-like cupins"/>
    <property type="match status" value="1"/>
</dbReference>
<organism evidence="2 3">
    <name type="scientific">Bhargavaea changchunensis</name>
    <dbReference type="NCBI Taxonomy" id="2134037"/>
    <lineage>
        <taxon>Bacteria</taxon>
        <taxon>Bacillati</taxon>
        <taxon>Bacillota</taxon>
        <taxon>Bacilli</taxon>
        <taxon>Bacillales</taxon>
        <taxon>Caryophanaceae</taxon>
        <taxon>Bhargavaea</taxon>
    </lineage>
</organism>
<reference evidence="3" key="1">
    <citation type="journal article" date="2019" name="Int. J. Syst. Evol. Microbiol.">
        <title>The Global Catalogue of Microorganisms (GCM) 10K type strain sequencing project: providing services to taxonomists for standard genome sequencing and annotation.</title>
        <authorList>
            <consortium name="The Broad Institute Genomics Platform"/>
            <consortium name="The Broad Institute Genome Sequencing Center for Infectious Disease"/>
            <person name="Wu L."/>
            <person name="Ma J."/>
        </authorList>
    </citation>
    <scope>NUCLEOTIDE SEQUENCE [LARGE SCALE GENOMIC DNA]</scope>
    <source>
        <strain evidence="3">JCM 4738</strain>
    </source>
</reference>
<accession>A0ABW2NGL0</accession>
<name>A0ABW2NGL0_9BACL</name>
<dbReference type="Proteomes" id="UP001596483">
    <property type="component" value="Unassembled WGS sequence"/>
</dbReference>
<evidence type="ECO:0000313" key="3">
    <source>
        <dbReference type="Proteomes" id="UP001596483"/>
    </source>
</evidence>
<proteinExistence type="predicted"/>
<protein>
    <submittedName>
        <fullName evidence="2">Cupin domain-containing protein</fullName>
    </submittedName>
</protein>
<dbReference type="RefSeq" id="WP_157294319.1">
    <property type="nucleotide sequence ID" value="NZ_JBHTCT010000036.1"/>
</dbReference>
<evidence type="ECO:0000313" key="2">
    <source>
        <dbReference type="EMBL" id="MFC7366256.1"/>
    </source>
</evidence>
<comment type="caution">
    <text evidence="2">The sequence shown here is derived from an EMBL/GenBank/DDBJ whole genome shotgun (WGS) entry which is preliminary data.</text>
</comment>